<dbReference type="SUPFAM" id="SSF55874">
    <property type="entry name" value="ATPase domain of HSP90 chaperone/DNA topoisomerase II/histidine kinase"/>
    <property type="match status" value="1"/>
</dbReference>
<keyword evidence="1" id="KW-0723">Serine/threonine-protein kinase</keyword>
<keyword evidence="4" id="KW-1185">Reference proteome</keyword>
<dbReference type="EMBL" id="BMPQ01000004">
    <property type="protein sequence ID" value="GGK61341.1"/>
    <property type="molecule type" value="Genomic_DNA"/>
</dbReference>
<evidence type="ECO:0000313" key="3">
    <source>
        <dbReference type="EMBL" id="GGK61341.1"/>
    </source>
</evidence>
<feature type="domain" description="Histidine kinase/HSP90-like ATPase" evidence="2">
    <location>
        <begin position="71"/>
        <end position="189"/>
    </location>
</feature>
<keyword evidence="1" id="KW-0808">Transferase</keyword>
<reference evidence="3" key="1">
    <citation type="journal article" date="2014" name="Int. J. Syst. Evol. Microbiol.">
        <title>Complete genome sequence of Corynebacterium casei LMG S-19264T (=DSM 44701T), isolated from a smear-ripened cheese.</title>
        <authorList>
            <consortium name="US DOE Joint Genome Institute (JGI-PGF)"/>
            <person name="Walter F."/>
            <person name="Albersmeier A."/>
            <person name="Kalinowski J."/>
            <person name="Ruckert C."/>
        </authorList>
    </citation>
    <scope>NUCLEOTIDE SEQUENCE</scope>
    <source>
        <strain evidence="3">JCM 3035</strain>
    </source>
</reference>
<protein>
    <recommendedName>
        <fullName evidence="2">Histidine kinase/HSP90-like ATPase domain-containing protein</fullName>
    </recommendedName>
</protein>
<dbReference type="CDD" id="cd16936">
    <property type="entry name" value="HATPase_RsbW-like"/>
    <property type="match status" value="1"/>
</dbReference>
<dbReference type="InterPro" id="IPR036890">
    <property type="entry name" value="HATPase_C_sf"/>
</dbReference>
<dbReference type="AlphaFoldDB" id="A0A917QPY3"/>
<dbReference type="Proteomes" id="UP000637788">
    <property type="component" value="Unassembled WGS sequence"/>
</dbReference>
<proteinExistence type="predicted"/>
<reference evidence="3" key="2">
    <citation type="submission" date="2020-09" db="EMBL/GenBank/DDBJ databases">
        <authorList>
            <person name="Sun Q."/>
            <person name="Ohkuma M."/>
        </authorList>
    </citation>
    <scope>NUCLEOTIDE SEQUENCE</scope>
    <source>
        <strain evidence="3">JCM 3035</strain>
    </source>
</reference>
<dbReference type="InterPro" id="IPR050267">
    <property type="entry name" value="Anti-sigma-factor_SerPK"/>
</dbReference>
<comment type="caution">
    <text evidence="3">The sequence shown here is derived from an EMBL/GenBank/DDBJ whole genome shotgun (WGS) entry which is preliminary data.</text>
</comment>
<dbReference type="PANTHER" id="PTHR35526:SF3">
    <property type="entry name" value="ANTI-SIGMA-F FACTOR RSBW"/>
    <property type="match status" value="1"/>
</dbReference>
<dbReference type="Gene3D" id="3.30.565.10">
    <property type="entry name" value="Histidine kinase-like ATPase, C-terminal domain"/>
    <property type="match status" value="1"/>
</dbReference>
<evidence type="ECO:0000256" key="1">
    <source>
        <dbReference type="ARBA" id="ARBA00022527"/>
    </source>
</evidence>
<gene>
    <name evidence="3" type="ORF">GCM10010094_22330</name>
</gene>
<organism evidence="3 4">
    <name type="scientific">Streptomyces flaveus</name>
    <dbReference type="NCBI Taxonomy" id="66370"/>
    <lineage>
        <taxon>Bacteria</taxon>
        <taxon>Bacillati</taxon>
        <taxon>Actinomycetota</taxon>
        <taxon>Actinomycetes</taxon>
        <taxon>Kitasatosporales</taxon>
        <taxon>Streptomycetaceae</taxon>
        <taxon>Streptomyces</taxon>
        <taxon>Streptomyces aurantiacus group</taxon>
    </lineage>
</organism>
<sequence>MAIVTDGQSRSPAQGPAGADKVLAATLQDTGYLYPSLAFQVGEPVRRQGIAPTEVVPVVVSEPPGLLRTEVPAQPSRACAVRRAVAAHLTSLPLTPEQLDNAVLATGELFANAVRHGSSDSGDTITVIVERTGHDVRVTVADHSPAMPRLSAADVAEESGRGLTLVAALSDDWGIALPAPGSTGKSVWFTLTLREPS</sequence>
<dbReference type="InterPro" id="IPR003594">
    <property type="entry name" value="HATPase_dom"/>
</dbReference>
<dbReference type="Pfam" id="PF13581">
    <property type="entry name" value="HATPase_c_2"/>
    <property type="match status" value="1"/>
</dbReference>
<dbReference type="GO" id="GO:0004674">
    <property type="term" value="F:protein serine/threonine kinase activity"/>
    <property type="evidence" value="ECO:0007669"/>
    <property type="project" value="UniProtKB-KW"/>
</dbReference>
<name>A0A917QPY3_9ACTN</name>
<evidence type="ECO:0000259" key="2">
    <source>
        <dbReference type="Pfam" id="PF13581"/>
    </source>
</evidence>
<dbReference type="RefSeq" id="WP_189321699.1">
    <property type="nucleotide sequence ID" value="NZ_BMPQ01000004.1"/>
</dbReference>
<keyword evidence="1" id="KW-0418">Kinase</keyword>
<evidence type="ECO:0000313" key="4">
    <source>
        <dbReference type="Proteomes" id="UP000637788"/>
    </source>
</evidence>
<accession>A0A917QPY3</accession>
<dbReference type="PANTHER" id="PTHR35526">
    <property type="entry name" value="ANTI-SIGMA-F FACTOR RSBW-RELATED"/>
    <property type="match status" value="1"/>
</dbReference>